<organism evidence="1 2">
    <name type="scientific">Linum trigynum</name>
    <dbReference type="NCBI Taxonomy" id="586398"/>
    <lineage>
        <taxon>Eukaryota</taxon>
        <taxon>Viridiplantae</taxon>
        <taxon>Streptophyta</taxon>
        <taxon>Embryophyta</taxon>
        <taxon>Tracheophyta</taxon>
        <taxon>Spermatophyta</taxon>
        <taxon>Magnoliopsida</taxon>
        <taxon>eudicotyledons</taxon>
        <taxon>Gunneridae</taxon>
        <taxon>Pentapetalae</taxon>
        <taxon>rosids</taxon>
        <taxon>fabids</taxon>
        <taxon>Malpighiales</taxon>
        <taxon>Linaceae</taxon>
        <taxon>Linum</taxon>
    </lineage>
</organism>
<accession>A0AAV2DC87</accession>
<keyword evidence="2" id="KW-1185">Reference proteome</keyword>
<gene>
    <name evidence="1" type="ORF">LTRI10_LOCUS12912</name>
</gene>
<sequence length="117" mass="12563">MGKDSKPRFRQLSLQPHLVLGVRQQQAQALDGEVELAAVGEPGDTSAHRDEVLPADVGGALHQGLTDVVDPVLLEAEAVEAGVRVWTLVGGALDDVLQVVASELQELLEDDRRLRLV</sequence>
<protein>
    <submittedName>
        <fullName evidence="1">Uncharacterized protein</fullName>
    </submittedName>
</protein>
<dbReference type="AlphaFoldDB" id="A0AAV2DC87"/>
<proteinExistence type="predicted"/>
<name>A0AAV2DC87_9ROSI</name>
<evidence type="ECO:0000313" key="2">
    <source>
        <dbReference type="Proteomes" id="UP001497516"/>
    </source>
</evidence>
<reference evidence="1 2" key="1">
    <citation type="submission" date="2024-04" db="EMBL/GenBank/DDBJ databases">
        <authorList>
            <person name="Fracassetti M."/>
        </authorList>
    </citation>
    <scope>NUCLEOTIDE SEQUENCE [LARGE SCALE GENOMIC DNA]</scope>
</reference>
<evidence type="ECO:0000313" key="1">
    <source>
        <dbReference type="EMBL" id="CAL1370813.1"/>
    </source>
</evidence>
<dbReference type="Proteomes" id="UP001497516">
    <property type="component" value="Chromosome 2"/>
</dbReference>
<dbReference type="EMBL" id="OZ034815">
    <property type="protein sequence ID" value="CAL1370813.1"/>
    <property type="molecule type" value="Genomic_DNA"/>
</dbReference>